<feature type="transmembrane region" description="Helical" evidence="1">
    <location>
        <begin position="247"/>
        <end position="267"/>
    </location>
</feature>
<feature type="transmembrane region" description="Helical" evidence="1">
    <location>
        <begin position="475"/>
        <end position="500"/>
    </location>
</feature>
<name>A0A8J6CFU8_DIALT</name>
<evidence type="ECO:0000313" key="2">
    <source>
        <dbReference type="EMBL" id="KAG8468380.1"/>
    </source>
</evidence>
<comment type="caution">
    <text evidence="2">The sequence shown here is derived from an EMBL/GenBank/DDBJ whole genome shotgun (WGS) entry which is preliminary data.</text>
</comment>
<organism evidence="2 3">
    <name type="scientific">Diacronema lutheri</name>
    <name type="common">Unicellular marine alga</name>
    <name type="synonym">Monochrysis lutheri</name>
    <dbReference type="NCBI Taxonomy" id="2081491"/>
    <lineage>
        <taxon>Eukaryota</taxon>
        <taxon>Haptista</taxon>
        <taxon>Haptophyta</taxon>
        <taxon>Pavlovophyceae</taxon>
        <taxon>Pavlovales</taxon>
        <taxon>Pavlovaceae</taxon>
        <taxon>Diacronema</taxon>
    </lineage>
</organism>
<proteinExistence type="predicted"/>
<feature type="transmembrane region" description="Helical" evidence="1">
    <location>
        <begin position="506"/>
        <end position="524"/>
    </location>
</feature>
<keyword evidence="1" id="KW-1133">Transmembrane helix</keyword>
<keyword evidence="1" id="KW-0472">Membrane</keyword>
<sequence length="934" mass="99184">MASALLPPIVQRSSMETSSIGQPPHADMSPRQYVALVVAASLPAVVFVGLFSNLGAGPEVYDALQRLDSARRVAACAPAIALFAWFINISRRGPLPQLVVAIGFISSFAAALALGQRAMPSAPLCVYVIALPLWAMVIKQVVELPALAISDGHIEAYQLFAAGWRISLGVGGALVAAGALHDLAVALVPALDAGVELCLVSRGHPIALECERHLFMWAFPYVCACAHGIYAIALYALVDADREDERLFVRVVVVVATLVLGGVWLGAELAGVAYTASRIITMLAVSSLGGTFLAVLLYLRALDADVVEHGAALERQLGRDLSTHALNWSHFKSARLLRDSASEFLNSAAGDWVWALLLLSPAPPLFALYAGADVVRCAAHRVVHRCQAHRRAAAGGAAAAAAGSSEEWDGVVSAWTARRLRELSGLPADMPTDAPRGGWLAYQLRTVRAPNLSAERERAFRAVGKDWSSVLSKAILIQLAFVLLNVGIGKVTMILLAALIDALAGVPLTLVLGAFWAVGLFLFLLPPVPGVPVYLTGGLMITASARASLGYAGALALATATCFLLKLTACFVQQEGIGRYLSRFVVVRQALAVNSRQTRAIKAILSRPGLTARKACVLVGGPDWPTSVLAGVLRCNVWQCLLGTTPAILVIAPQCAVGALQGPDPPVSARTSSIALAAASAIAVLPLLGAMAVINEALSDESAAALGAEPYVDEVLELEQAEAEARAYYATATHWCRHKLRAVDTPPTHKRTAGYFPLQHDAMLRPIPLSARAALVCGWLAAWGSVSLEQLKAEQCFVPFEITSSIEHDLGGNAFNVVKPLGWVVLALSATSCACVVAFRTWGRFAAAQLAAQLAAKADEWCVHVQTHADVVAQPASRQMWENAQLELQLIQRKYGGRGRKKRASSSNMLEFYVEQASERHSVTLGAPHSPEHR</sequence>
<accession>A0A8J6CFU8</accession>
<dbReference type="Proteomes" id="UP000751190">
    <property type="component" value="Unassembled WGS sequence"/>
</dbReference>
<gene>
    <name evidence="2" type="ORF">KFE25_013463</name>
</gene>
<feature type="transmembrane region" description="Helical" evidence="1">
    <location>
        <begin position="279"/>
        <end position="299"/>
    </location>
</feature>
<evidence type="ECO:0000313" key="3">
    <source>
        <dbReference type="Proteomes" id="UP000751190"/>
    </source>
</evidence>
<protein>
    <submittedName>
        <fullName evidence="2">Uncharacterized protein</fullName>
    </submittedName>
</protein>
<feature type="transmembrane region" description="Helical" evidence="1">
    <location>
        <begin position="122"/>
        <end position="142"/>
    </location>
</feature>
<dbReference type="OrthoDB" id="10663613at2759"/>
<evidence type="ECO:0000256" key="1">
    <source>
        <dbReference type="SAM" id="Phobius"/>
    </source>
</evidence>
<feature type="transmembrane region" description="Helical" evidence="1">
    <location>
        <begin position="95"/>
        <end position="115"/>
    </location>
</feature>
<dbReference type="AlphaFoldDB" id="A0A8J6CFU8"/>
<reference evidence="2" key="1">
    <citation type="submission" date="2021-05" db="EMBL/GenBank/DDBJ databases">
        <title>The genome of the haptophyte Pavlova lutheri (Diacronema luteri, Pavlovales) - a model for lipid biosynthesis in eukaryotic algae.</title>
        <authorList>
            <person name="Hulatt C.J."/>
            <person name="Posewitz M.C."/>
        </authorList>
    </citation>
    <scope>NUCLEOTIDE SEQUENCE</scope>
    <source>
        <strain evidence="2">NIVA-4/92</strain>
    </source>
</reference>
<feature type="transmembrane region" description="Helical" evidence="1">
    <location>
        <begin position="33"/>
        <end position="52"/>
    </location>
</feature>
<keyword evidence="1" id="KW-0812">Transmembrane</keyword>
<dbReference type="EMBL" id="JAGTXO010000004">
    <property type="protein sequence ID" value="KAG8468380.1"/>
    <property type="molecule type" value="Genomic_DNA"/>
</dbReference>
<feature type="transmembrane region" description="Helical" evidence="1">
    <location>
        <begin position="555"/>
        <end position="572"/>
    </location>
</feature>
<feature type="transmembrane region" description="Helical" evidence="1">
    <location>
        <begin position="73"/>
        <end position="89"/>
    </location>
</feature>
<feature type="transmembrane region" description="Helical" evidence="1">
    <location>
        <begin position="214"/>
        <end position="238"/>
    </location>
</feature>
<keyword evidence="3" id="KW-1185">Reference proteome</keyword>